<evidence type="ECO:0000313" key="7">
    <source>
        <dbReference type="EMBL" id="MBA4494509.1"/>
    </source>
</evidence>
<name>A0A7W2A8T0_9BACL</name>
<evidence type="ECO:0000259" key="6">
    <source>
        <dbReference type="Pfam" id="PF13700"/>
    </source>
</evidence>
<gene>
    <name evidence="7" type="ORF">H1191_09340</name>
</gene>
<evidence type="ECO:0000256" key="1">
    <source>
        <dbReference type="ARBA" id="ARBA00009402"/>
    </source>
</evidence>
<dbReference type="AlphaFoldDB" id="A0A7W2A8T0"/>
<evidence type="ECO:0000256" key="3">
    <source>
        <dbReference type="ARBA" id="ARBA00023125"/>
    </source>
</evidence>
<evidence type="ECO:0000256" key="2">
    <source>
        <dbReference type="ARBA" id="ARBA00022578"/>
    </source>
</evidence>
<dbReference type="Proteomes" id="UP000535491">
    <property type="component" value="Unassembled WGS sequence"/>
</dbReference>
<dbReference type="Pfam" id="PF13700">
    <property type="entry name" value="DUF4158"/>
    <property type="match status" value="1"/>
</dbReference>
<dbReference type="EMBL" id="JACEIQ010000007">
    <property type="protein sequence ID" value="MBA4494509.1"/>
    <property type="molecule type" value="Genomic_DNA"/>
</dbReference>
<organism evidence="7 8">
    <name type="scientific">Paenactinomyces guangxiensis</name>
    <dbReference type="NCBI Taxonomy" id="1490290"/>
    <lineage>
        <taxon>Bacteria</taxon>
        <taxon>Bacillati</taxon>
        <taxon>Bacillota</taxon>
        <taxon>Bacilli</taxon>
        <taxon>Bacillales</taxon>
        <taxon>Thermoactinomycetaceae</taxon>
        <taxon>Paenactinomyces</taxon>
    </lineage>
</organism>
<dbReference type="InterPro" id="IPR047653">
    <property type="entry name" value="Tn3-like_transpos"/>
</dbReference>
<reference evidence="7 8" key="1">
    <citation type="submission" date="2020-07" db="EMBL/GenBank/DDBJ databases">
        <authorList>
            <person name="Feng H."/>
        </authorList>
    </citation>
    <scope>NUCLEOTIDE SEQUENCE [LARGE SCALE GENOMIC DNA]</scope>
    <source>
        <strain evidence="8">s-10</strain>
    </source>
</reference>
<dbReference type="InterPro" id="IPR002513">
    <property type="entry name" value="Tn3_Tnp_DDE_dom"/>
</dbReference>
<evidence type="ECO:0000259" key="5">
    <source>
        <dbReference type="Pfam" id="PF01526"/>
    </source>
</evidence>
<dbReference type="RefSeq" id="WP_181751745.1">
    <property type="nucleotide sequence ID" value="NZ_JACEIQ010000007.1"/>
</dbReference>
<dbReference type="InterPro" id="IPR025296">
    <property type="entry name" value="DUF4158"/>
</dbReference>
<evidence type="ECO:0000313" key="8">
    <source>
        <dbReference type="Proteomes" id="UP000535491"/>
    </source>
</evidence>
<dbReference type="GO" id="GO:0003677">
    <property type="term" value="F:DNA binding"/>
    <property type="evidence" value="ECO:0007669"/>
    <property type="project" value="UniProtKB-KW"/>
</dbReference>
<protein>
    <submittedName>
        <fullName evidence="7">Tn3 family transposase</fullName>
    </submittedName>
</protein>
<accession>A0A7W2A8T0</accession>
<feature type="domain" description="DUF4158" evidence="6">
    <location>
        <begin position="2"/>
        <end position="154"/>
    </location>
</feature>
<keyword evidence="3" id="KW-0238">DNA-binding</keyword>
<sequence>MKQQWTKEELIEHFTLLPPERQLVEEKNRESQLGFAVLFKYFQNEARFPERAEDIPIPMIEFLAKQLRTTTDQFYQYSWTGRSIKRHRVQIRKYFGFRDHTANDLQAISQWLKDKVLSHIHDIEVLKERVYDELRQRKIEPPVDNTIETLVRSALHQHEQDFFAQTFQRLSPTSISRMDATIDDWINADHEDTEEQGAGDPDRMTFRKINMSPGRASRKSLEEEIKKLKELRMLELPDDLFKHVQPKILRKYRLRVVSERLTEIRRHPPEIRYTLLAAFFWSRSREITDALVELLISIVHSINAQAEKRVDRELLQEIKKVRGKNNILASLLEALFEHMDGVVKDVISSVSDEDTLRNLLRELKHNKEVYREKVYYRMRSSYRSSYRTAIRELLKILDFRSNNLEYQPIIKALDVIKKHIDSKQQYFAVDDDVPIGDVIPPKFKKVVLETDKNGDLRINRTNYEISVLYSLREKLKCKEIWVVGADRYRNPDEDLPADFEERREEYYESLGLKLDVDSVINDLKQSLHRALDQLNKNIPENPKVKISNHKGGWISVTPLEPQQEPERLTQLKREIANRWWMIELIDIFKEADLRVGFTDVFQSLATHERLNRPEIQKRLLLALYGLGTNMGLKRMATGNTDVTYDNLLYIKRKFIHPENLKAANIKVVNAILKERVAEVWGKATTSCASDSKKFGAWDQNLMTEWHPRYRGGPGVMIYWHVENKSVCIHSQLKTCTSSEVAAMIKGLLQHATEKEVDRNYVDTHGQSEVGFAFCHLLGFKLMPRFKNIGSQKLYKPDHGMADVYPNLQSVLAKNPINWDLIRQQYDQMVKYAAALRFNTAETEAILKRFSKNRTHPVYKALSELGRVIKTIFLCEYLQYEEIRREIHEGLNVVENWNSANSFIFFGRNGEIQKNQVGEQEIAVLSLSLLQNCLVYINTLKIQNIIKEKGWINHLTTEDLRALTPLIYNHITPYGQFNVDLDKRLPI</sequence>
<dbReference type="GO" id="GO:0004803">
    <property type="term" value="F:transposase activity"/>
    <property type="evidence" value="ECO:0007669"/>
    <property type="project" value="InterPro"/>
</dbReference>
<keyword evidence="4" id="KW-0233">DNA recombination</keyword>
<evidence type="ECO:0000256" key="4">
    <source>
        <dbReference type="ARBA" id="ARBA00023172"/>
    </source>
</evidence>
<dbReference type="NCBIfam" id="NF033527">
    <property type="entry name" value="transpos_Tn3"/>
    <property type="match status" value="1"/>
</dbReference>
<proteinExistence type="inferred from homology"/>
<feature type="domain" description="Tn3 transposase DDE" evidence="5">
    <location>
        <begin position="586"/>
        <end position="976"/>
    </location>
</feature>
<comment type="caution">
    <text evidence="7">The sequence shown here is derived from an EMBL/GenBank/DDBJ whole genome shotgun (WGS) entry which is preliminary data.</text>
</comment>
<keyword evidence="8" id="KW-1185">Reference proteome</keyword>
<dbReference type="Pfam" id="PF01526">
    <property type="entry name" value="DDE_Tnp_Tn3"/>
    <property type="match status" value="1"/>
</dbReference>
<comment type="similarity">
    <text evidence="1">Belongs to the transposase 7 family.</text>
</comment>
<keyword evidence="2" id="KW-0815">Transposition</keyword>
<dbReference type="GO" id="GO:0006313">
    <property type="term" value="P:DNA transposition"/>
    <property type="evidence" value="ECO:0007669"/>
    <property type="project" value="InterPro"/>
</dbReference>